<accession>A0A1H8DIV3</accession>
<dbReference type="STRING" id="1173111.SAMN05444955_105207"/>
<dbReference type="Proteomes" id="UP000199695">
    <property type="component" value="Unassembled WGS sequence"/>
</dbReference>
<organism evidence="1 2">
    <name type="scientific">Lihuaxuella thermophila</name>
    <dbReference type="NCBI Taxonomy" id="1173111"/>
    <lineage>
        <taxon>Bacteria</taxon>
        <taxon>Bacillati</taxon>
        <taxon>Bacillota</taxon>
        <taxon>Bacilli</taxon>
        <taxon>Bacillales</taxon>
        <taxon>Thermoactinomycetaceae</taxon>
        <taxon>Lihuaxuella</taxon>
    </lineage>
</organism>
<dbReference type="EMBL" id="FOCQ01000005">
    <property type="protein sequence ID" value="SEN07209.1"/>
    <property type="molecule type" value="Genomic_DNA"/>
</dbReference>
<dbReference type="OrthoDB" id="2989779at2"/>
<evidence type="ECO:0000313" key="1">
    <source>
        <dbReference type="EMBL" id="SEN07209.1"/>
    </source>
</evidence>
<dbReference type="AlphaFoldDB" id="A0A1H8DIV3"/>
<reference evidence="1 2" key="1">
    <citation type="submission" date="2016-10" db="EMBL/GenBank/DDBJ databases">
        <authorList>
            <person name="de Groot N.N."/>
        </authorList>
    </citation>
    <scope>NUCLEOTIDE SEQUENCE [LARGE SCALE GENOMIC DNA]</scope>
    <source>
        <strain evidence="1 2">DSM 46701</strain>
    </source>
</reference>
<evidence type="ECO:0000313" key="2">
    <source>
        <dbReference type="Proteomes" id="UP000199695"/>
    </source>
</evidence>
<keyword evidence="2" id="KW-1185">Reference proteome</keyword>
<protein>
    <submittedName>
        <fullName evidence="1">Uncharacterized protein</fullName>
    </submittedName>
</protein>
<dbReference type="RefSeq" id="WP_089966842.1">
    <property type="nucleotide sequence ID" value="NZ_FOCQ01000005.1"/>
</dbReference>
<sequence>MAIYYGKYEMNESQTANAMTWLKPGDEVHLVSRLGKNMKFTVKQTFEYKDKIVYVTDHFGIVYANELRKVPRPAWKNQPSAPSAAVVNS</sequence>
<proteinExistence type="predicted"/>
<gene>
    <name evidence="1" type="ORF">SAMN05444955_105207</name>
</gene>
<name>A0A1H8DIV3_9BACL</name>